<dbReference type="OrthoDB" id="9792989at2"/>
<feature type="domain" description="MOSC" evidence="1">
    <location>
        <begin position="199"/>
        <end position="328"/>
    </location>
</feature>
<dbReference type="GO" id="GO:0030151">
    <property type="term" value="F:molybdenum ion binding"/>
    <property type="evidence" value="ECO:0007669"/>
    <property type="project" value="InterPro"/>
</dbReference>
<name>A0A1T5BCS7_9FIRM</name>
<dbReference type="PANTHER" id="PTHR35276">
    <property type="entry name" value="S-ADENOSYL-L-METHIONINE-DEPENDENT METHYLTRANSFERASES SUPERFAMILY PROTEIN"/>
    <property type="match status" value="1"/>
</dbReference>
<dbReference type="InterPro" id="IPR010719">
    <property type="entry name" value="MnmM_MeTrfase"/>
</dbReference>
<dbReference type="InterPro" id="IPR005302">
    <property type="entry name" value="MoCF_Sase_C"/>
</dbReference>
<reference evidence="3" key="1">
    <citation type="submission" date="2017-02" db="EMBL/GenBank/DDBJ databases">
        <authorList>
            <person name="Varghese N."/>
            <person name="Submissions S."/>
        </authorList>
    </citation>
    <scope>NUCLEOTIDE SEQUENCE [LARGE SCALE GENOMIC DNA]</scope>
    <source>
        <strain evidence="3">ATCC 35199</strain>
    </source>
</reference>
<dbReference type="Proteomes" id="UP000243406">
    <property type="component" value="Unassembled WGS sequence"/>
</dbReference>
<evidence type="ECO:0000259" key="1">
    <source>
        <dbReference type="PROSITE" id="PS51340"/>
    </source>
</evidence>
<dbReference type="GO" id="GO:0032259">
    <property type="term" value="P:methylation"/>
    <property type="evidence" value="ECO:0007669"/>
    <property type="project" value="UniProtKB-KW"/>
</dbReference>
<dbReference type="EMBL" id="FUYN01000003">
    <property type="protein sequence ID" value="SKB44800.1"/>
    <property type="molecule type" value="Genomic_DNA"/>
</dbReference>
<dbReference type="SUPFAM" id="SSF50800">
    <property type="entry name" value="PK beta-barrel domain-like"/>
    <property type="match status" value="1"/>
</dbReference>
<keyword evidence="3" id="KW-1185">Reference proteome</keyword>
<dbReference type="Pfam" id="PF06962">
    <property type="entry name" value="rRNA_methylase"/>
    <property type="match status" value="1"/>
</dbReference>
<dbReference type="Gene3D" id="2.40.33.20">
    <property type="entry name" value="PK beta-barrel domain-like"/>
    <property type="match status" value="1"/>
</dbReference>
<dbReference type="RefSeq" id="WP_079589395.1">
    <property type="nucleotide sequence ID" value="NZ_FUYN01000003.1"/>
</dbReference>
<dbReference type="PANTHER" id="PTHR35276:SF1">
    <property type="entry name" value="TRNA (MNM(5)S(2)U34)-METHYLTRANSFERASE, CHLOROPLASTIC"/>
    <property type="match status" value="1"/>
</dbReference>
<dbReference type="CDD" id="cd02440">
    <property type="entry name" value="AdoMet_MTases"/>
    <property type="match status" value="1"/>
</dbReference>
<evidence type="ECO:0000313" key="3">
    <source>
        <dbReference type="Proteomes" id="UP000243406"/>
    </source>
</evidence>
<evidence type="ECO:0000313" key="2">
    <source>
        <dbReference type="EMBL" id="SKB44800.1"/>
    </source>
</evidence>
<organism evidence="2 3">
    <name type="scientific">Acetoanaerobium noterae</name>
    <dbReference type="NCBI Taxonomy" id="745369"/>
    <lineage>
        <taxon>Bacteria</taxon>
        <taxon>Bacillati</taxon>
        <taxon>Bacillota</taxon>
        <taxon>Clostridia</taxon>
        <taxon>Peptostreptococcales</taxon>
        <taxon>Filifactoraceae</taxon>
        <taxon>Acetoanaerobium</taxon>
    </lineage>
</organism>
<proteinExistence type="predicted"/>
<sequence length="331" mass="37067">MIITQITELSKYILKEYIKSGDKVVDATLGNGNDAEFLAQIVGEQGRVYAFDIDSDAVEACKERLQSKYPQIDFILDSHENLNMHVKGTISAAIFNLGYLPGGSHETYTKADITIKALNKALALLKPEGVLAIASYVGHDDFQEFNAVREFMKNLNPKAYKVIFINPENQNERAPKLFICQKIKAESGLITKLMIKKSKDLPRESVKTLKLSSDCGIVDDIHAGRTLRQISLLSQSTKSSLQDYKMGLCVNRFSENIRFNNLETMSLKVSQQLKIADAVLEITQIGKECFEDCLIRKENKRCPLYTQALFARVIVGGDIHLGDEIEPLSLK</sequence>
<dbReference type="AlphaFoldDB" id="A0A1T5BCS7"/>
<dbReference type="Gene3D" id="3.40.50.150">
    <property type="entry name" value="Vaccinia Virus protein VP39"/>
    <property type="match status" value="1"/>
</dbReference>
<dbReference type="InterPro" id="IPR029063">
    <property type="entry name" value="SAM-dependent_MTases_sf"/>
</dbReference>
<accession>A0A1T5BCS7</accession>
<dbReference type="GO" id="GO:0008168">
    <property type="term" value="F:methyltransferase activity"/>
    <property type="evidence" value="ECO:0007669"/>
    <property type="project" value="UniProtKB-KW"/>
</dbReference>
<protein>
    <submittedName>
        <fullName evidence="2">Predicted S-adenosylmethionine-dependent methyltransferase involved in cell envelope biogenesis</fullName>
    </submittedName>
</protein>
<dbReference type="GO" id="GO:0030170">
    <property type="term" value="F:pyridoxal phosphate binding"/>
    <property type="evidence" value="ECO:0007669"/>
    <property type="project" value="InterPro"/>
</dbReference>
<dbReference type="SUPFAM" id="SSF53335">
    <property type="entry name" value="S-adenosyl-L-methionine-dependent methyltransferases"/>
    <property type="match status" value="1"/>
</dbReference>
<gene>
    <name evidence="2" type="ORF">SAMN02745120_1518</name>
</gene>
<keyword evidence="2" id="KW-0808">Transferase</keyword>
<keyword evidence="2" id="KW-0489">Methyltransferase</keyword>
<dbReference type="PROSITE" id="PS51340">
    <property type="entry name" value="MOSC"/>
    <property type="match status" value="1"/>
</dbReference>
<dbReference type="InterPro" id="IPR011037">
    <property type="entry name" value="Pyrv_Knase-like_insert_dom_sf"/>
</dbReference>